<dbReference type="STRING" id="1618572.UT17_C0003G0159"/>
<evidence type="ECO:0000313" key="4">
    <source>
        <dbReference type="EMBL" id="KKQ92136.1"/>
    </source>
</evidence>
<dbReference type="AlphaFoldDB" id="A0A0G0PS26"/>
<feature type="domain" description="Aldehyde dehydrogenase" evidence="3">
    <location>
        <begin position="4"/>
        <end position="453"/>
    </location>
</feature>
<dbReference type="FunFam" id="3.40.309.10:FF:000009">
    <property type="entry name" value="Aldehyde dehydrogenase A"/>
    <property type="match status" value="1"/>
</dbReference>
<evidence type="ECO:0000256" key="2">
    <source>
        <dbReference type="ARBA" id="ARBA00023002"/>
    </source>
</evidence>
<name>A0A0G0PS26_9BACT</name>
<dbReference type="Proteomes" id="UP000034774">
    <property type="component" value="Unassembled WGS sequence"/>
</dbReference>
<evidence type="ECO:0000259" key="3">
    <source>
        <dbReference type="Pfam" id="PF00171"/>
    </source>
</evidence>
<dbReference type="InterPro" id="IPR016162">
    <property type="entry name" value="Ald_DH_N"/>
</dbReference>
<protein>
    <submittedName>
        <fullName evidence="4">Aldehyde Dehydrogenase</fullName>
    </submittedName>
</protein>
<dbReference type="InterPro" id="IPR015590">
    <property type="entry name" value="Aldehyde_DH_dom"/>
</dbReference>
<dbReference type="CDD" id="cd07078">
    <property type="entry name" value="ALDH"/>
    <property type="match status" value="1"/>
</dbReference>
<dbReference type="PANTHER" id="PTHR11699">
    <property type="entry name" value="ALDEHYDE DEHYDROGENASE-RELATED"/>
    <property type="match status" value="1"/>
</dbReference>
<dbReference type="Gene3D" id="3.40.309.10">
    <property type="entry name" value="Aldehyde Dehydrogenase, Chain A, domain 2"/>
    <property type="match status" value="1"/>
</dbReference>
<comment type="similarity">
    <text evidence="1">Belongs to the aldehyde dehydrogenase family.</text>
</comment>
<dbReference type="EMBL" id="LBVU01000003">
    <property type="protein sequence ID" value="KKQ92136.1"/>
    <property type="molecule type" value="Genomic_DNA"/>
</dbReference>
<reference evidence="4 5" key="1">
    <citation type="journal article" date="2015" name="Nature">
        <title>rRNA introns, odd ribosomes, and small enigmatic genomes across a large radiation of phyla.</title>
        <authorList>
            <person name="Brown C.T."/>
            <person name="Hug L.A."/>
            <person name="Thomas B.C."/>
            <person name="Sharon I."/>
            <person name="Castelle C.J."/>
            <person name="Singh A."/>
            <person name="Wilkins M.J."/>
            <person name="Williams K.H."/>
            <person name="Banfield J.F."/>
        </authorList>
    </citation>
    <scope>NUCLEOTIDE SEQUENCE [LARGE SCALE GENOMIC DNA]</scope>
</reference>
<dbReference type="GO" id="GO:0016620">
    <property type="term" value="F:oxidoreductase activity, acting on the aldehyde or oxo group of donors, NAD or NADP as acceptor"/>
    <property type="evidence" value="ECO:0007669"/>
    <property type="project" value="InterPro"/>
</dbReference>
<evidence type="ECO:0000313" key="5">
    <source>
        <dbReference type="Proteomes" id="UP000034774"/>
    </source>
</evidence>
<sequence>MATLKSTNPSNGNLLGEVDISSEKEINEKIAKARKAQESWNKLGISGRNEYLRKVVENFLEHKEELAQISSKEMGMPITMSRSDVDDSMHYFSWYIDNAKEYLSPEVVYEDDKTKHVAFREPIGVSANITPWNFTTSNFVWSVAQSLVSGNVVVYKTSEEVPLSGRLIEEIINLSGLPDGVFSEIYGDGEVGNILVNGDIDLICFTGSTSIGKYLYKVAAEKFIKIFLELGGSAPGVIFEDADIERTIDSFFGNRFLYSGQVCDGLKRLIVHENKFDEVLNKLVEKIGNTKVGDPLDDKTEIGPLVSEKQLITLEEQVEDAVQKGAKVEVGGEKLNLNGGYFYKPTVLTNINPNMRVWCEEVFGPVLPIVTFKTEKEAIDLANDTKYGLGGYIFTEDREKAERVAAELKTGMVQTNNAGYLQPSSPFGGFKESGIGREHGKFGFYDLTQVKVVAEEK</sequence>
<dbReference type="Pfam" id="PF00171">
    <property type="entry name" value="Aldedh"/>
    <property type="match status" value="1"/>
</dbReference>
<comment type="caution">
    <text evidence="4">The sequence shown here is derived from an EMBL/GenBank/DDBJ whole genome shotgun (WGS) entry which is preliminary data.</text>
</comment>
<dbReference type="SUPFAM" id="SSF53720">
    <property type="entry name" value="ALDH-like"/>
    <property type="match status" value="1"/>
</dbReference>
<organism evidence="4 5">
    <name type="scientific">Candidatus Woesebacteria bacterium GW2011_GWB1_39_10</name>
    <dbReference type="NCBI Taxonomy" id="1618572"/>
    <lineage>
        <taxon>Bacteria</taxon>
        <taxon>Candidatus Woeseibacteriota</taxon>
    </lineage>
</organism>
<gene>
    <name evidence="4" type="ORF">UT17_C0003G0159</name>
</gene>
<dbReference type="InterPro" id="IPR016163">
    <property type="entry name" value="Ald_DH_C"/>
</dbReference>
<proteinExistence type="inferred from homology"/>
<keyword evidence="2" id="KW-0560">Oxidoreductase</keyword>
<accession>A0A0G0PS26</accession>
<dbReference type="InterPro" id="IPR016161">
    <property type="entry name" value="Ald_DH/histidinol_DH"/>
</dbReference>
<dbReference type="Gene3D" id="3.40.605.10">
    <property type="entry name" value="Aldehyde Dehydrogenase, Chain A, domain 1"/>
    <property type="match status" value="1"/>
</dbReference>
<evidence type="ECO:0000256" key="1">
    <source>
        <dbReference type="ARBA" id="ARBA00009986"/>
    </source>
</evidence>